<name>A0A9P0MFI9_ACAOB</name>
<evidence type="ECO:0000313" key="2">
    <source>
        <dbReference type="Proteomes" id="UP001152888"/>
    </source>
</evidence>
<accession>A0A9P0MFI9</accession>
<proteinExistence type="predicted"/>
<protein>
    <submittedName>
        <fullName evidence="1">Uncharacterized protein</fullName>
    </submittedName>
</protein>
<sequence length="96" mass="10863">MKTRRRGFVQQGHTGSSRQDAVINFLSDQFQNSCSYSTLNSQNFQSETVKTLVPINLGSSTSFRVLIYLVSLNRNIFIALGMQLHLQPIELESLLK</sequence>
<reference evidence="1" key="1">
    <citation type="submission" date="2022-03" db="EMBL/GenBank/DDBJ databases">
        <authorList>
            <person name="Sayadi A."/>
        </authorList>
    </citation>
    <scope>NUCLEOTIDE SEQUENCE</scope>
</reference>
<dbReference type="Proteomes" id="UP001152888">
    <property type="component" value="Unassembled WGS sequence"/>
</dbReference>
<comment type="caution">
    <text evidence="1">The sequence shown here is derived from an EMBL/GenBank/DDBJ whole genome shotgun (WGS) entry which is preliminary data.</text>
</comment>
<keyword evidence="2" id="KW-1185">Reference proteome</keyword>
<gene>
    <name evidence="1" type="ORF">ACAOBT_LOCUS34761</name>
</gene>
<organism evidence="1 2">
    <name type="scientific">Acanthoscelides obtectus</name>
    <name type="common">Bean weevil</name>
    <name type="synonym">Bruchus obtectus</name>
    <dbReference type="NCBI Taxonomy" id="200917"/>
    <lineage>
        <taxon>Eukaryota</taxon>
        <taxon>Metazoa</taxon>
        <taxon>Ecdysozoa</taxon>
        <taxon>Arthropoda</taxon>
        <taxon>Hexapoda</taxon>
        <taxon>Insecta</taxon>
        <taxon>Pterygota</taxon>
        <taxon>Neoptera</taxon>
        <taxon>Endopterygota</taxon>
        <taxon>Coleoptera</taxon>
        <taxon>Polyphaga</taxon>
        <taxon>Cucujiformia</taxon>
        <taxon>Chrysomeloidea</taxon>
        <taxon>Chrysomelidae</taxon>
        <taxon>Bruchinae</taxon>
        <taxon>Bruchini</taxon>
        <taxon>Acanthoscelides</taxon>
    </lineage>
</organism>
<dbReference type="EMBL" id="CAKOFQ010008686">
    <property type="protein sequence ID" value="CAH2015446.1"/>
    <property type="molecule type" value="Genomic_DNA"/>
</dbReference>
<dbReference type="AlphaFoldDB" id="A0A9P0MFI9"/>
<evidence type="ECO:0000313" key="1">
    <source>
        <dbReference type="EMBL" id="CAH2015446.1"/>
    </source>
</evidence>